<evidence type="ECO:0000256" key="1">
    <source>
        <dbReference type="SAM" id="MobiDB-lite"/>
    </source>
</evidence>
<gene>
    <name evidence="2" type="ORF">AC578_1539</name>
</gene>
<accession>A0A139HM99</accession>
<comment type="caution">
    <text evidence="2">The sequence shown here is derived from an EMBL/GenBank/DDBJ whole genome shotgun (WGS) entry which is preliminary data.</text>
</comment>
<reference evidence="2 3" key="1">
    <citation type="submission" date="2015-07" db="EMBL/GenBank/DDBJ databases">
        <title>Comparative genomics of the Sigatoka disease complex on banana suggests a link between parallel evolutionary changes in Pseudocercospora fijiensis and Pseudocercospora eumusae and increased virulence on the banana host.</title>
        <authorList>
            <person name="Chang T.-C."/>
            <person name="Salvucci A."/>
            <person name="Crous P.W."/>
            <person name="Stergiopoulos I."/>
        </authorList>
    </citation>
    <scope>NUCLEOTIDE SEQUENCE [LARGE SCALE GENOMIC DNA]</scope>
    <source>
        <strain evidence="2 3">CBS 114824</strain>
    </source>
</reference>
<dbReference type="Proteomes" id="UP000070133">
    <property type="component" value="Unassembled WGS sequence"/>
</dbReference>
<evidence type="ECO:0000313" key="3">
    <source>
        <dbReference type="Proteomes" id="UP000070133"/>
    </source>
</evidence>
<dbReference type="AlphaFoldDB" id="A0A139HM99"/>
<dbReference type="EMBL" id="LFZN01000030">
    <property type="protein sequence ID" value="KXT03546.1"/>
    <property type="molecule type" value="Genomic_DNA"/>
</dbReference>
<feature type="compositionally biased region" description="Basic and acidic residues" evidence="1">
    <location>
        <begin position="46"/>
        <end position="62"/>
    </location>
</feature>
<keyword evidence="3" id="KW-1185">Reference proteome</keyword>
<sequence length="79" mass="9207">MIVPDIWQMVEATNRHQEPILRSYSFSRNDYKSPKLAPTRRFSPAGHKDMVLLKTQDPETSHPPRRPSSSSAEFTYPHR</sequence>
<proteinExistence type="predicted"/>
<evidence type="ECO:0000313" key="2">
    <source>
        <dbReference type="EMBL" id="KXT03546.1"/>
    </source>
</evidence>
<feature type="region of interest" description="Disordered" evidence="1">
    <location>
        <begin position="26"/>
        <end position="79"/>
    </location>
</feature>
<organism evidence="2 3">
    <name type="scientific">Pseudocercospora eumusae</name>
    <dbReference type="NCBI Taxonomy" id="321146"/>
    <lineage>
        <taxon>Eukaryota</taxon>
        <taxon>Fungi</taxon>
        <taxon>Dikarya</taxon>
        <taxon>Ascomycota</taxon>
        <taxon>Pezizomycotina</taxon>
        <taxon>Dothideomycetes</taxon>
        <taxon>Dothideomycetidae</taxon>
        <taxon>Mycosphaerellales</taxon>
        <taxon>Mycosphaerellaceae</taxon>
        <taxon>Pseudocercospora</taxon>
    </lineage>
</organism>
<name>A0A139HM99_9PEZI</name>
<protein>
    <submittedName>
        <fullName evidence="2">Uncharacterized protein</fullName>
    </submittedName>
</protein>